<dbReference type="PANTHER" id="PTHR12290">
    <property type="entry name" value="CORNICHON-RELATED"/>
    <property type="match status" value="1"/>
</dbReference>
<evidence type="ECO:0000256" key="2">
    <source>
        <dbReference type="ARBA" id="ARBA00010095"/>
    </source>
</evidence>
<keyword evidence="4 7" id="KW-1133">Transmembrane helix</keyword>
<organism evidence="8 9">
    <name type="scientific">Hibiscus sabdariffa</name>
    <name type="common">roselle</name>
    <dbReference type="NCBI Taxonomy" id="183260"/>
    <lineage>
        <taxon>Eukaryota</taxon>
        <taxon>Viridiplantae</taxon>
        <taxon>Streptophyta</taxon>
        <taxon>Embryophyta</taxon>
        <taxon>Tracheophyta</taxon>
        <taxon>Spermatophyta</taxon>
        <taxon>Magnoliopsida</taxon>
        <taxon>eudicotyledons</taxon>
        <taxon>Gunneridae</taxon>
        <taxon>Pentapetalae</taxon>
        <taxon>rosids</taxon>
        <taxon>malvids</taxon>
        <taxon>Malvales</taxon>
        <taxon>Malvaceae</taxon>
        <taxon>Malvoideae</taxon>
        <taxon>Hibiscus</taxon>
    </lineage>
</organism>
<evidence type="ECO:0000256" key="7">
    <source>
        <dbReference type="SAM" id="Phobius"/>
    </source>
</evidence>
<dbReference type="EMBL" id="JBBPBM010000046">
    <property type="protein sequence ID" value="KAK8522019.1"/>
    <property type="molecule type" value="Genomic_DNA"/>
</dbReference>
<keyword evidence="9" id="KW-1185">Reference proteome</keyword>
<dbReference type="InterPro" id="IPR003377">
    <property type="entry name" value="Cornichon"/>
</dbReference>
<evidence type="ECO:0000313" key="8">
    <source>
        <dbReference type="EMBL" id="KAK8522019.1"/>
    </source>
</evidence>
<name>A0ABR2CR33_9ROSI</name>
<reference evidence="8 9" key="1">
    <citation type="journal article" date="2024" name="G3 (Bethesda)">
        <title>Genome assembly of Hibiscus sabdariffa L. provides insights into metabolisms of medicinal natural products.</title>
        <authorList>
            <person name="Kim T."/>
        </authorList>
    </citation>
    <scope>NUCLEOTIDE SEQUENCE [LARGE SCALE GENOMIC DNA]</scope>
    <source>
        <strain evidence="8">TK-2024</strain>
        <tissue evidence="8">Old leaves</tissue>
    </source>
</reference>
<accession>A0ABR2CR33</accession>
<sequence>MENLFVGLITFFVLIALLAIIGYQLMCLADLEFDYTDPYYDSASRINKAAVPEFFVQAVFCFVCLSTGQVFLCFMSLPHLHYNIRFKAASGTDSSLSFLDCWSCWLPEYTGVAATRRPASRAHPTRSTSSSLSFRRPDRDPTRE</sequence>
<gene>
    <name evidence="8" type="ORF">V6N12_066589</name>
</gene>
<evidence type="ECO:0000256" key="1">
    <source>
        <dbReference type="ARBA" id="ARBA00004141"/>
    </source>
</evidence>
<evidence type="ECO:0000256" key="3">
    <source>
        <dbReference type="ARBA" id="ARBA00022692"/>
    </source>
</evidence>
<comment type="similarity">
    <text evidence="2">Belongs to the cornichon family.</text>
</comment>
<evidence type="ECO:0000256" key="4">
    <source>
        <dbReference type="ARBA" id="ARBA00022989"/>
    </source>
</evidence>
<evidence type="ECO:0000256" key="6">
    <source>
        <dbReference type="SAM" id="MobiDB-lite"/>
    </source>
</evidence>
<evidence type="ECO:0000313" key="9">
    <source>
        <dbReference type="Proteomes" id="UP001472677"/>
    </source>
</evidence>
<feature type="region of interest" description="Disordered" evidence="6">
    <location>
        <begin position="117"/>
        <end position="144"/>
    </location>
</feature>
<proteinExistence type="inferred from homology"/>
<keyword evidence="3 7" id="KW-0812">Transmembrane</keyword>
<dbReference type="SMART" id="SM01398">
    <property type="entry name" value="Cornichon"/>
    <property type="match status" value="1"/>
</dbReference>
<feature type="compositionally biased region" description="Low complexity" evidence="6">
    <location>
        <begin position="125"/>
        <end position="134"/>
    </location>
</feature>
<keyword evidence="5 7" id="KW-0472">Membrane</keyword>
<protein>
    <submittedName>
        <fullName evidence="8">Uncharacterized protein</fullName>
    </submittedName>
</protein>
<comment type="subcellular location">
    <subcellularLocation>
        <location evidence="1">Membrane</location>
        <topology evidence="1">Multi-pass membrane protein</topology>
    </subcellularLocation>
</comment>
<dbReference type="Proteomes" id="UP001472677">
    <property type="component" value="Unassembled WGS sequence"/>
</dbReference>
<feature type="transmembrane region" description="Helical" evidence="7">
    <location>
        <begin position="5"/>
        <end position="26"/>
    </location>
</feature>
<evidence type="ECO:0000256" key="5">
    <source>
        <dbReference type="ARBA" id="ARBA00023136"/>
    </source>
</evidence>
<feature type="transmembrane region" description="Helical" evidence="7">
    <location>
        <begin position="54"/>
        <end position="77"/>
    </location>
</feature>
<dbReference type="Pfam" id="PF03311">
    <property type="entry name" value="Cornichon"/>
    <property type="match status" value="1"/>
</dbReference>
<feature type="compositionally biased region" description="Basic and acidic residues" evidence="6">
    <location>
        <begin position="135"/>
        <end position="144"/>
    </location>
</feature>
<comment type="caution">
    <text evidence="8">The sequence shown here is derived from an EMBL/GenBank/DDBJ whole genome shotgun (WGS) entry which is preliminary data.</text>
</comment>